<feature type="transmembrane region" description="Helical" evidence="1">
    <location>
        <begin position="52"/>
        <end position="75"/>
    </location>
</feature>
<name>A0ABR9G516_9GAMM</name>
<accession>A0ABR9G516</accession>
<keyword evidence="3" id="KW-1185">Reference proteome</keyword>
<reference evidence="2 3" key="1">
    <citation type="submission" date="2020-09" db="EMBL/GenBank/DDBJ databases">
        <title>Dyella sp. 7MK23 isolated from forest soil.</title>
        <authorList>
            <person name="Fu J."/>
        </authorList>
    </citation>
    <scope>NUCLEOTIDE SEQUENCE [LARGE SCALE GENOMIC DNA]</scope>
    <source>
        <strain evidence="2 3">7MK23</strain>
    </source>
</reference>
<feature type="transmembrane region" description="Helical" evidence="1">
    <location>
        <begin position="310"/>
        <end position="328"/>
    </location>
</feature>
<evidence type="ECO:0000313" key="2">
    <source>
        <dbReference type="EMBL" id="MBE1159146.1"/>
    </source>
</evidence>
<proteinExistence type="predicted"/>
<feature type="transmembrane region" description="Helical" evidence="1">
    <location>
        <begin position="366"/>
        <end position="387"/>
    </location>
</feature>
<dbReference type="RefSeq" id="WP_192553990.1">
    <property type="nucleotide sequence ID" value="NZ_JACZZA010000001.1"/>
</dbReference>
<evidence type="ECO:0000313" key="3">
    <source>
        <dbReference type="Proteomes" id="UP000651010"/>
    </source>
</evidence>
<sequence length="506" mass="55100">MAEENKMTASPDEVRSQLRLELLTLCVLMVIAFACVGPLLEEWGLLLAFHDYGLGYIATGFFHTMRPLHLIAYATQWVLGAGHHPRLGVAAATAVFLLLRYFAARWAVSPLLTGHGRWVISTMAAVLVPWDGAWLGRYAPSQLSAVFFFLAFGCVIRLYPRWSVRWGAMCALCVLLLLATYQGLFLCIAVAPFAILSLRGEGVDGRAETFATTINSMVRMYAAIALGGVVYGLYWLVISHVLGADLYEENIASGSGSLFTLPAVIAHVKAVVVTSYVKQPTVLPLLFAAIGMLCWPGMEKLEQRSLQWRVMLLALLCLVLMPLLGLVYVDALHLNDPQRITFPLSAGAVLLAFALLNFFSRRRMQAVNAVNGSMVVLILLINCGFLGNAVRQDAVLQRNVITQALNVVKAHKSRTLVIEDMTGQLGDVYTLYQHTLSQALGASGTEGVEATICTPLSVDRIDPVARRFPISSTPRCEDLPELKSGPKAGVLVTRWNDGALEVVAAG</sequence>
<organism evidence="2 3">
    <name type="scientific">Dyella acidiphila</name>
    <dbReference type="NCBI Taxonomy" id="2775866"/>
    <lineage>
        <taxon>Bacteria</taxon>
        <taxon>Pseudomonadati</taxon>
        <taxon>Pseudomonadota</taxon>
        <taxon>Gammaproteobacteria</taxon>
        <taxon>Lysobacterales</taxon>
        <taxon>Rhodanobacteraceae</taxon>
        <taxon>Dyella</taxon>
    </lineage>
</organism>
<feature type="transmembrane region" description="Helical" evidence="1">
    <location>
        <begin position="87"/>
        <end position="106"/>
    </location>
</feature>
<dbReference type="Proteomes" id="UP000651010">
    <property type="component" value="Unassembled WGS sequence"/>
</dbReference>
<feature type="transmembrane region" description="Helical" evidence="1">
    <location>
        <begin position="281"/>
        <end position="298"/>
    </location>
</feature>
<feature type="transmembrane region" description="Helical" evidence="1">
    <location>
        <begin position="340"/>
        <end position="359"/>
    </location>
</feature>
<evidence type="ECO:0008006" key="4">
    <source>
        <dbReference type="Google" id="ProtNLM"/>
    </source>
</evidence>
<feature type="transmembrane region" description="Helical" evidence="1">
    <location>
        <begin position="20"/>
        <end position="40"/>
    </location>
</feature>
<evidence type="ECO:0000256" key="1">
    <source>
        <dbReference type="SAM" id="Phobius"/>
    </source>
</evidence>
<dbReference type="EMBL" id="JACZZA010000001">
    <property type="protein sequence ID" value="MBE1159146.1"/>
    <property type="molecule type" value="Genomic_DNA"/>
</dbReference>
<keyword evidence="1" id="KW-0812">Transmembrane</keyword>
<feature type="transmembrane region" description="Helical" evidence="1">
    <location>
        <begin position="143"/>
        <end position="160"/>
    </location>
</feature>
<keyword evidence="1" id="KW-1133">Transmembrane helix</keyword>
<feature type="transmembrane region" description="Helical" evidence="1">
    <location>
        <begin position="166"/>
        <end position="196"/>
    </location>
</feature>
<protein>
    <recommendedName>
        <fullName evidence="4">Glycosyltransferase RgtA/B/C/D-like domain-containing protein</fullName>
    </recommendedName>
</protein>
<gene>
    <name evidence="2" type="ORF">IGX34_02040</name>
</gene>
<keyword evidence="1" id="KW-0472">Membrane</keyword>
<feature type="transmembrane region" description="Helical" evidence="1">
    <location>
        <begin position="217"/>
        <end position="237"/>
    </location>
</feature>
<comment type="caution">
    <text evidence="2">The sequence shown here is derived from an EMBL/GenBank/DDBJ whole genome shotgun (WGS) entry which is preliminary data.</text>
</comment>
<dbReference type="PROSITE" id="PS51257">
    <property type="entry name" value="PROKAR_LIPOPROTEIN"/>
    <property type="match status" value="1"/>
</dbReference>